<evidence type="ECO:0000256" key="2">
    <source>
        <dbReference type="ARBA" id="ARBA00004308"/>
    </source>
</evidence>
<dbReference type="InterPro" id="IPR017907">
    <property type="entry name" value="Znf_RING_CS"/>
</dbReference>
<dbReference type="GO" id="GO:0008270">
    <property type="term" value="F:zinc ion binding"/>
    <property type="evidence" value="ECO:0007669"/>
    <property type="project" value="UniProtKB-KW"/>
</dbReference>
<dbReference type="EC" id="2.3.2.27" evidence="4"/>
<evidence type="ECO:0000256" key="11">
    <source>
        <dbReference type="PROSITE-ProRule" id="PRU00175"/>
    </source>
</evidence>
<sequence length="379" mass="42298">MSSTEPINNSTTTVHQQQPPALQRHDSTGSSSNNNNKNNNNNNNNNVDARFSCNICFDSVVEPVVTQCGHLYCWPCLYRWLEPGMYPEERASLGLTISMSMSMGGNSLSFDNTRRVCPVCKSPCSLPSLVPIYVRSTNEPSPVNRSNHSNQTIRGLRSDNGSTERRQETTQTVHPSMEESREEQQQEQQQQSSSSTTAGQQQQQQQQQQQPPLEDSIHDANLGLRQRHSRAVDATATTSLSTSNDSNQVPSRPAASSPQHPTNRHNTPSRNNQQHSTVNHNNWISMSPNVRHGSLTHGILMSFHQAAMHVQNENNANNSDSSQGQRTIPSLHSIRDGSYEGNFQQQQQQPIDVNSETTQYLSRLLIMLTSFVILCLLLL</sequence>
<dbReference type="PROSITE" id="PS00518">
    <property type="entry name" value="ZF_RING_1"/>
    <property type="match status" value="1"/>
</dbReference>
<dbReference type="PANTHER" id="PTHR12313">
    <property type="entry name" value="E3 UBIQUITIN-PROTEIN LIGASE RNF5-RELATED"/>
    <property type="match status" value="1"/>
</dbReference>
<comment type="caution">
    <text evidence="14">The sequence shown here is derived from an EMBL/GenBank/DDBJ whole genome shotgun (WGS) entry which is preliminary data.</text>
</comment>
<dbReference type="OrthoDB" id="29886at2759"/>
<dbReference type="InterPro" id="IPR018957">
    <property type="entry name" value="Znf_C3HC4_RING-type"/>
</dbReference>
<gene>
    <name evidence="14" type="ORF">IV203_037236</name>
</gene>
<dbReference type="InterPro" id="IPR001841">
    <property type="entry name" value="Znf_RING"/>
</dbReference>
<feature type="compositionally biased region" description="Low complexity" evidence="12">
    <location>
        <begin position="33"/>
        <end position="43"/>
    </location>
</feature>
<dbReference type="GO" id="GO:0006511">
    <property type="term" value="P:ubiquitin-dependent protein catabolic process"/>
    <property type="evidence" value="ECO:0007669"/>
    <property type="project" value="InterPro"/>
</dbReference>
<organism evidence="14 15">
    <name type="scientific">Nitzschia inconspicua</name>
    <dbReference type="NCBI Taxonomy" id="303405"/>
    <lineage>
        <taxon>Eukaryota</taxon>
        <taxon>Sar</taxon>
        <taxon>Stramenopiles</taxon>
        <taxon>Ochrophyta</taxon>
        <taxon>Bacillariophyta</taxon>
        <taxon>Bacillariophyceae</taxon>
        <taxon>Bacillariophycidae</taxon>
        <taxon>Bacillariales</taxon>
        <taxon>Bacillariaceae</taxon>
        <taxon>Nitzschia</taxon>
    </lineage>
</organism>
<keyword evidence="6" id="KW-0479">Metal-binding</keyword>
<evidence type="ECO:0000256" key="6">
    <source>
        <dbReference type="ARBA" id="ARBA00022723"/>
    </source>
</evidence>
<evidence type="ECO:0000256" key="8">
    <source>
        <dbReference type="ARBA" id="ARBA00022786"/>
    </source>
</evidence>
<keyword evidence="8" id="KW-0833">Ubl conjugation pathway</keyword>
<evidence type="ECO:0000256" key="4">
    <source>
        <dbReference type="ARBA" id="ARBA00012483"/>
    </source>
</evidence>
<keyword evidence="15" id="KW-1185">Reference proteome</keyword>
<feature type="compositionally biased region" description="Polar residues" evidence="12">
    <location>
        <begin position="137"/>
        <end position="153"/>
    </location>
</feature>
<evidence type="ECO:0000256" key="3">
    <source>
        <dbReference type="ARBA" id="ARBA00004906"/>
    </source>
</evidence>
<feature type="compositionally biased region" description="Polar residues" evidence="12">
    <location>
        <begin position="314"/>
        <end position="330"/>
    </location>
</feature>
<keyword evidence="9" id="KW-0862">Zinc</keyword>
<evidence type="ECO:0000256" key="12">
    <source>
        <dbReference type="SAM" id="MobiDB-lite"/>
    </source>
</evidence>
<feature type="domain" description="RING-type" evidence="13">
    <location>
        <begin position="53"/>
        <end position="121"/>
    </location>
</feature>
<evidence type="ECO:0000256" key="5">
    <source>
        <dbReference type="ARBA" id="ARBA00022679"/>
    </source>
</evidence>
<dbReference type="Proteomes" id="UP000693970">
    <property type="component" value="Unassembled WGS sequence"/>
</dbReference>
<feature type="compositionally biased region" description="Polar residues" evidence="12">
    <location>
        <begin position="341"/>
        <end position="351"/>
    </location>
</feature>
<feature type="region of interest" description="Disordered" evidence="12">
    <location>
        <begin position="229"/>
        <end position="289"/>
    </location>
</feature>
<keyword evidence="10" id="KW-0472">Membrane</keyword>
<name>A0A9K3Q0T6_9STRA</name>
<feature type="compositionally biased region" description="Polar residues" evidence="12">
    <location>
        <begin position="235"/>
        <end position="288"/>
    </location>
</feature>
<protein>
    <recommendedName>
        <fullName evidence="4">RING-type E3 ubiquitin transferase</fullName>
        <ecNumber evidence="4">2.3.2.27</ecNumber>
    </recommendedName>
</protein>
<dbReference type="Pfam" id="PF00097">
    <property type="entry name" value="zf-C3HC4"/>
    <property type="match status" value="1"/>
</dbReference>
<accession>A0A9K3Q0T6</accession>
<dbReference type="AlphaFoldDB" id="A0A9K3Q0T6"/>
<comment type="subcellular location">
    <subcellularLocation>
        <location evidence="2">Endomembrane system</location>
    </subcellularLocation>
</comment>
<dbReference type="InterPro" id="IPR045103">
    <property type="entry name" value="RNF5/RNF185-like"/>
</dbReference>
<dbReference type="EMBL" id="JAGRRH010000009">
    <property type="protein sequence ID" value="KAG7364034.1"/>
    <property type="molecule type" value="Genomic_DNA"/>
</dbReference>
<proteinExistence type="predicted"/>
<evidence type="ECO:0000313" key="14">
    <source>
        <dbReference type="EMBL" id="KAG7364034.1"/>
    </source>
</evidence>
<feature type="region of interest" description="Disordered" evidence="12">
    <location>
        <begin position="1"/>
        <end position="43"/>
    </location>
</feature>
<dbReference type="GO" id="GO:0061630">
    <property type="term" value="F:ubiquitin protein ligase activity"/>
    <property type="evidence" value="ECO:0007669"/>
    <property type="project" value="UniProtKB-EC"/>
</dbReference>
<evidence type="ECO:0000256" key="10">
    <source>
        <dbReference type="ARBA" id="ARBA00023136"/>
    </source>
</evidence>
<feature type="compositionally biased region" description="Polar residues" evidence="12">
    <location>
        <begin position="1"/>
        <end position="20"/>
    </location>
</feature>
<evidence type="ECO:0000313" key="15">
    <source>
        <dbReference type="Proteomes" id="UP000693970"/>
    </source>
</evidence>
<feature type="region of interest" description="Disordered" evidence="12">
    <location>
        <begin position="314"/>
        <end position="351"/>
    </location>
</feature>
<evidence type="ECO:0000256" key="7">
    <source>
        <dbReference type="ARBA" id="ARBA00022771"/>
    </source>
</evidence>
<evidence type="ECO:0000256" key="1">
    <source>
        <dbReference type="ARBA" id="ARBA00000900"/>
    </source>
</evidence>
<keyword evidence="7 11" id="KW-0863">Zinc-finger</keyword>
<keyword evidence="5" id="KW-0808">Transferase</keyword>
<feature type="compositionally biased region" description="Low complexity" evidence="12">
    <location>
        <begin position="186"/>
        <end position="210"/>
    </location>
</feature>
<dbReference type="GO" id="GO:0005783">
    <property type="term" value="C:endoplasmic reticulum"/>
    <property type="evidence" value="ECO:0007669"/>
    <property type="project" value="InterPro"/>
</dbReference>
<reference evidence="14" key="1">
    <citation type="journal article" date="2021" name="Sci. Rep.">
        <title>Diploid genomic architecture of Nitzschia inconspicua, an elite biomass production diatom.</title>
        <authorList>
            <person name="Oliver A."/>
            <person name="Podell S."/>
            <person name="Pinowska A."/>
            <person name="Traller J.C."/>
            <person name="Smith S.R."/>
            <person name="McClure R."/>
            <person name="Beliaev A."/>
            <person name="Bohutskyi P."/>
            <person name="Hill E.A."/>
            <person name="Rabines A."/>
            <person name="Zheng H."/>
            <person name="Allen L.Z."/>
            <person name="Kuo A."/>
            <person name="Grigoriev I.V."/>
            <person name="Allen A.E."/>
            <person name="Hazlebeck D."/>
            <person name="Allen E.E."/>
        </authorList>
    </citation>
    <scope>NUCLEOTIDE SEQUENCE</scope>
    <source>
        <strain evidence="14">Hildebrandi</strain>
    </source>
</reference>
<dbReference type="SMART" id="SM00184">
    <property type="entry name" value="RING"/>
    <property type="match status" value="1"/>
</dbReference>
<comment type="catalytic activity">
    <reaction evidence="1">
        <text>S-ubiquitinyl-[E2 ubiquitin-conjugating enzyme]-L-cysteine + [acceptor protein]-L-lysine = [E2 ubiquitin-conjugating enzyme]-L-cysteine + N(6)-ubiquitinyl-[acceptor protein]-L-lysine.</text>
        <dbReference type="EC" id="2.3.2.27"/>
    </reaction>
</comment>
<feature type="region of interest" description="Disordered" evidence="12">
    <location>
        <begin position="137"/>
        <end position="213"/>
    </location>
</feature>
<comment type="pathway">
    <text evidence="3">Protein modification; protein ubiquitination.</text>
</comment>
<dbReference type="CDD" id="cd16534">
    <property type="entry name" value="RING-HC_RNF5-like"/>
    <property type="match status" value="1"/>
</dbReference>
<evidence type="ECO:0000256" key="9">
    <source>
        <dbReference type="ARBA" id="ARBA00022833"/>
    </source>
</evidence>
<reference evidence="14" key="2">
    <citation type="submission" date="2021-04" db="EMBL/GenBank/DDBJ databases">
        <authorList>
            <person name="Podell S."/>
        </authorList>
    </citation>
    <scope>NUCLEOTIDE SEQUENCE</scope>
    <source>
        <strain evidence="14">Hildebrandi</strain>
    </source>
</reference>
<evidence type="ECO:0000259" key="13">
    <source>
        <dbReference type="PROSITE" id="PS50089"/>
    </source>
</evidence>
<dbReference type="PROSITE" id="PS50089">
    <property type="entry name" value="ZF_RING_2"/>
    <property type="match status" value="1"/>
</dbReference>